<dbReference type="Proteomes" id="UP001055712">
    <property type="component" value="Unassembled WGS sequence"/>
</dbReference>
<dbReference type="Gene3D" id="3.30.43.10">
    <property type="entry name" value="Uridine Diphospho-n-acetylenolpyruvylglucosamine Reductase, domain 2"/>
    <property type="match status" value="1"/>
</dbReference>
<organism evidence="7 8">
    <name type="scientific">Chlorella vulgaris</name>
    <name type="common">Green alga</name>
    <dbReference type="NCBI Taxonomy" id="3077"/>
    <lineage>
        <taxon>Eukaryota</taxon>
        <taxon>Viridiplantae</taxon>
        <taxon>Chlorophyta</taxon>
        <taxon>core chlorophytes</taxon>
        <taxon>Trebouxiophyceae</taxon>
        <taxon>Chlorellales</taxon>
        <taxon>Chlorellaceae</taxon>
        <taxon>Chlorella clade</taxon>
        <taxon>Chlorella</taxon>
    </lineage>
</organism>
<dbReference type="Gene3D" id="3.40.462.20">
    <property type="match status" value="1"/>
</dbReference>
<dbReference type="PANTHER" id="PTHR42973">
    <property type="entry name" value="BINDING OXIDOREDUCTASE, PUTATIVE (AFU_ORTHOLOGUE AFUA_1G17690)-RELATED"/>
    <property type="match status" value="1"/>
</dbReference>
<accession>A0A9D4TNQ4</accession>
<dbReference type="InterPro" id="IPR036318">
    <property type="entry name" value="FAD-bd_PCMH-like_sf"/>
</dbReference>
<keyword evidence="5" id="KW-0560">Oxidoreductase</keyword>
<keyword evidence="8" id="KW-1185">Reference proteome</keyword>
<dbReference type="GO" id="GO:0016491">
    <property type="term" value="F:oxidoreductase activity"/>
    <property type="evidence" value="ECO:0007669"/>
    <property type="project" value="UniProtKB-KW"/>
</dbReference>
<keyword evidence="4" id="KW-0274">FAD</keyword>
<evidence type="ECO:0000313" key="7">
    <source>
        <dbReference type="EMBL" id="KAI3429840.1"/>
    </source>
</evidence>
<proteinExistence type="inferred from homology"/>
<gene>
    <name evidence="7" type="ORF">D9Q98_010152</name>
</gene>
<dbReference type="PANTHER" id="PTHR42973:SF39">
    <property type="entry name" value="FAD-BINDING PCMH-TYPE DOMAIN-CONTAINING PROTEIN"/>
    <property type="match status" value="1"/>
</dbReference>
<dbReference type="OrthoDB" id="407275at2759"/>
<dbReference type="EMBL" id="SIDB01000008">
    <property type="protein sequence ID" value="KAI3429840.1"/>
    <property type="molecule type" value="Genomic_DNA"/>
</dbReference>
<reference evidence="7" key="1">
    <citation type="journal article" date="2019" name="Plant J.">
        <title>Chlorella vulgaris genome assembly and annotation reveals the molecular basis for metabolic acclimation to high light conditions.</title>
        <authorList>
            <person name="Cecchin M."/>
            <person name="Marcolungo L."/>
            <person name="Rossato M."/>
            <person name="Girolomoni L."/>
            <person name="Cosentino E."/>
            <person name="Cuine S."/>
            <person name="Li-Beisson Y."/>
            <person name="Delledonne M."/>
            <person name="Ballottari M."/>
        </authorList>
    </citation>
    <scope>NUCLEOTIDE SEQUENCE</scope>
    <source>
        <strain evidence="7">211/11P</strain>
    </source>
</reference>
<dbReference type="AlphaFoldDB" id="A0A9D4TNQ4"/>
<evidence type="ECO:0000256" key="4">
    <source>
        <dbReference type="ARBA" id="ARBA00022827"/>
    </source>
</evidence>
<reference evidence="7" key="2">
    <citation type="submission" date="2020-11" db="EMBL/GenBank/DDBJ databases">
        <authorList>
            <person name="Cecchin M."/>
            <person name="Marcolungo L."/>
            <person name="Rossato M."/>
            <person name="Girolomoni L."/>
            <person name="Cosentino E."/>
            <person name="Cuine S."/>
            <person name="Li-Beisson Y."/>
            <person name="Delledonne M."/>
            <person name="Ballottari M."/>
        </authorList>
    </citation>
    <scope>NUCLEOTIDE SEQUENCE</scope>
    <source>
        <strain evidence="7">211/11P</strain>
        <tissue evidence="7">Whole cell</tissue>
    </source>
</reference>
<feature type="domain" description="FAD-binding PCMH-type" evidence="6">
    <location>
        <begin position="38"/>
        <end position="209"/>
    </location>
</feature>
<dbReference type="Gene3D" id="3.30.465.10">
    <property type="match status" value="1"/>
</dbReference>
<dbReference type="Pfam" id="PF08031">
    <property type="entry name" value="BBE"/>
    <property type="match status" value="1"/>
</dbReference>
<dbReference type="InterPro" id="IPR016166">
    <property type="entry name" value="FAD-bd_PCMH"/>
</dbReference>
<evidence type="ECO:0000256" key="1">
    <source>
        <dbReference type="ARBA" id="ARBA00001974"/>
    </source>
</evidence>
<dbReference type="InterPro" id="IPR016169">
    <property type="entry name" value="FAD-bd_PCMH_sub2"/>
</dbReference>
<dbReference type="InterPro" id="IPR012951">
    <property type="entry name" value="BBE"/>
</dbReference>
<dbReference type="PROSITE" id="PS00862">
    <property type="entry name" value="OX2_COVAL_FAD"/>
    <property type="match status" value="1"/>
</dbReference>
<sequence>MDGIEELRNELLGEVLTADSPGFSDALSVWAVSAYHDAVPVPALVVQPRGTSDVIAAVKFATAKGLSLSVKGGGHGAGNPSRVDGGLMIDMSRHMHSVFVDPEAKTAVVDGGALAIDIDSESSLHGLAAPLGVCCVVGMGLALNGGLSLLSRAYGPACDGILEATVVLADGTAVHVTKDGPDPELWWALRGAGSSLGVVTKLKFQLHDVKGAYTGTFVWKDDPGHASYRAILHWIRDVVLNDTRIGFNCSRIMHPDLGPMLVSMVIVLSDEPDEAKAALLQPLRDLGPIQDTVGNSTWLQTQMTHMAGVTGVTKAFPVHYEVPVGGHVTAEQFNDEFIEAYIRCTSDELPLPQCALTLSFIELMGGKLKHTQAPVGLKEGELQWVTQVGWADASASEVGMRYAELLHSALGPLGGVADYVNMLDTAQDLGMTRVAAEGKVGGTANFNRLQAVKRKHDPNNVFSSTPFAQVLASDT</sequence>
<evidence type="ECO:0000256" key="2">
    <source>
        <dbReference type="ARBA" id="ARBA00005466"/>
    </source>
</evidence>
<evidence type="ECO:0000256" key="5">
    <source>
        <dbReference type="ARBA" id="ARBA00023002"/>
    </source>
</evidence>
<dbReference type="InterPro" id="IPR006094">
    <property type="entry name" value="Oxid_FAD_bind_N"/>
</dbReference>
<dbReference type="GO" id="GO:0071949">
    <property type="term" value="F:FAD binding"/>
    <property type="evidence" value="ECO:0007669"/>
    <property type="project" value="InterPro"/>
</dbReference>
<evidence type="ECO:0000313" key="8">
    <source>
        <dbReference type="Proteomes" id="UP001055712"/>
    </source>
</evidence>
<keyword evidence="3" id="KW-0285">Flavoprotein</keyword>
<dbReference type="InterPro" id="IPR050416">
    <property type="entry name" value="FAD-linked_Oxidoreductase"/>
</dbReference>
<dbReference type="InterPro" id="IPR006093">
    <property type="entry name" value="Oxy_OxRdtase_FAD_BS"/>
</dbReference>
<comment type="similarity">
    <text evidence="2">Belongs to the oxygen-dependent FAD-linked oxidoreductase family.</text>
</comment>
<evidence type="ECO:0000256" key="3">
    <source>
        <dbReference type="ARBA" id="ARBA00022630"/>
    </source>
</evidence>
<comment type="caution">
    <text evidence="7">The sequence shown here is derived from an EMBL/GenBank/DDBJ whole genome shotgun (WGS) entry which is preliminary data.</text>
</comment>
<dbReference type="PROSITE" id="PS51387">
    <property type="entry name" value="FAD_PCMH"/>
    <property type="match status" value="1"/>
</dbReference>
<dbReference type="Pfam" id="PF01565">
    <property type="entry name" value="FAD_binding_4"/>
    <property type="match status" value="1"/>
</dbReference>
<dbReference type="SUPFAM" id="SSF56176">
    <property type="entry name" value="FAD-binding/transporter-associated domain-like"/>
    <property type="match status" value="1"/>
</dbReference>
<protein>
    <recommendedName>
        <fullName evidence="6">FAD-binding PCMH-type domain-containing protein</fullName>
    </recommendedName>
</protein>
<evidence type="ECO:0000259" key="6">
    <source>
        <dbReference type="PROSITE" id="PS51387"/>
    </source>
</evidence>
<name>A0A9D4TNQ4_CHLVU</name>
<dbReference type="InterPro" id="IPR016167">
    <property type="entry name" value="FAD-bd_PCMH_sub1"/>
</dbReference>
<comment type="cofactor">
    <cofactor evidence="1">
        <name>FAD</name>
        <dbReference type="ChEBI" id="CHEBI:57692"/>
    </cofactor>
</comment>